<sequence length="137" mass="15857">MVQNMEIRYTDKLPSPDTLFALYNCVGWNEFLNLSKELLHQAMVQSWYVISAYDQNRLIGTGRIISDGLINAYLCGVVVHPNYRNQGIGSEMVRKLVTKSRNANLHVQLFCIEENTPYYEKLGFEIFAMGMKDKRKE</sequence>
<proteinExistence type="predicted"/>
<dbReference type="InterPro" id="IPR053144">
    <property type="entry name" value="Acetyltransferase_Butenolide"/>
</dbReference>
<evidence type="ECO:0000259" key="1">
    <source>
        <dbReference type="PROSITE" id="PS51186"/>
    </source>
</evidence>
<dbReference type="Pfam" id="PF00583">
    <property type="entry name" value="Acetyltransf_1"/>
    <property type="match status" value="1"/>
</dbReference>
<protein>
    <submittedName>
        <fullName evidence="2">Acetyltransferase (GNAT) domain-containing protein</fullName>
    </submittedName>
</protein>
<dbReference type="GeneID" id="42306442"/>
<gene>
    <name evidence="2" type="ORF">SAMN04487909_13822</name>
</gene>
<dbReference type="InterPro" id="IPR000182">
    <property type="entry name" value="GNAT_dom"/>
</dbReference>
<dbReference type="PANTHER" id="PTHR43233:SF1">
    <property type="entry name" value="FAMILY N-ACETYLTRANSFERASE, PUTATIVE (AFU_ORTHOLOGUE AFUA_6G03350)-RELATED"/>
    <property type="match status" value="1"/>
</dbReference>
<dbReference type="Proteomes" id="UP000182836">
    <property type="component" value="Unassembled WGS sequence"/>
</dbReference>
<accession>A0A1G8Z0F2</accession>
<dbReference type="Gene3D" id="3.40.630.30">
    <property type="match status" value="1"/>
</dbReference>
<dbReference type="EMBL" id="FNED01000038">
    <property type="protein sequence ID" value="SDK08513.1"/>
    <property type="molecule type" value="Genomic_DNA"/>
</dbReference>
<dbReference type="PANTHER" id="PTHR43233">
    <property type="entry name" value="FAMILY N-ACETYLTRANSFERASE, PUTATIVE (AFU_ORTHOLOGUE AFUA_6G03350)-RELATED"/>
    <property type="match status" value="1"/>
</dbReference>
<dbReference type="InterPro" id="IPR016181">
    <property type="entry name" value="Acyl_CoA_acyltransferase"/>
</dbReference>
<name>A0A1G8Z0F2_ANEMI</name>
<dbReference type="SUPFAM" id="SSF55729">
    <property type="entry name" value="Acyl-CoA N-acyltransferases (Nat)"/>
    <property type="match status" value="1"/>
</dbReference>
<dbReference type="RefSeq" id="WP_235356578.1">
    <property type="nucleotide sequence ID" value="NZ_BJOA01000157.1"/>
</dbReference>
<dbReference type="PROSITE" id="PS51186">
    <property type="entry name" value="GNAT"/>
    <property type="match status" value="1"/>
</dbReference>
<dbReference type="AlphaFoldDB" id="A0A1G8Z0F2"/>
<reference evidence="2 3" key="1">
    <citation type="submission" date="2016-10" db="EMBL/GenBank/DDBJ databases">
        <authorList>
            <person name="de Groot N.N."/>
        </authorList>
    </citation>
    <scope>NUCLEOTIDE SEQUENCE [LARGE SCALE GENOMIC DNA]</scope>
    <source>
        <strain evidence="2 3">DSM 2895</strain>
    </source>
</reference>
<evidence type="ECO:0000313" key="2">
    <source>
        <dbReference type="EMBL" id="SDK08513.1"/>
    </source>
</evidence>
<evidence type="ECO:0000313" key="3">
    <source>
        <dbReference type="Proteomes" id="UP000182836"/>
    </source>
</evidence>
<organism evidence="2 3">
    <name type="scientific">Aneurinibacillus migulanus</name>
    <name type="common">Bacillus migulanus</name>
    <dbReference type="NCBI Taxonomy" id="47500"/>
    <lineage>
        <taxon>Bacteria</taxon>
        <taxon>Bacillati</taxon>
        <taxon>Bacillota</taxon>
        <taxon>Bacilli</taxon>
        <taxon>Bacillales</taxon>
        <taxon>Paenibacillaceae</taxon>
        <taxon>Aneurinibacillus group</taxon>
        <taxon>Aneurinibacillus</taxon>
    </lineage>
</organism>
<dbReference type="CDD" id="cd04301">
    <property type="entry name" value="NAT_SF"/>
    <property type="match status" value="1"/>
</dbReference>
<dbReference type="GO" id="GO:0016747">
    <property type="term" value="F:acyltransferase activity, transferring groups other than amino-acyl groups"/>
    <property type="evidence" value="ECO:0007669"/>
    <property type="project" value="InterPro"/>
</dbReference>
<feature type="domain" description="N-acetyltransferase" evidence="1">
    <location>
        <begin position="5"/>
        <end position="137"/>
    </location>
</feature>
<keyword evidence="2" id="KW-0808">Transferase</keyword>